<dbReference type="SUPFAM" id="SSF143011">
    <property type="entry name" value="RelE-like"/>
    <property type="match status" value="1"/>
</dbReference>
<organism evidence="1 2">
    <name type="scientific">Moraxella nasicaprae</name>
    <dbReference type="NCBI Taxonomy" id="2904122"/>
    <lineage>
        <taxon>Bacteria</taxon>
        <taxon>Pseudomonadati</taxon>
        <taxon>Pseudomonadota</taxon>
        <taxon>Gammaproteobacteria</taxon>
        <taxon>Moraxellales</taxon>
        <taxon>Moraxellaceae</taxon>
        <taxon>Moraxella</taxon>
    </lineage>
</organism>
<dbReference type="RefSeq" id="WP_263076042.1">
    <property type="nucleotide sequence ID" value="NZ_CP089977.1"/>
</dbReference>
<keyword evidence="2" id="KW-1185">Reference proteome</keyword>
<dbReference type="InterPro" id="IPR035093">
    <property type="entry name" value="RelE/ParE_toxin_dom_sf"/>
</dbReference>
<dbReference type="EMBL" id="CP089977">
    <property type="protein sequence ID" value="UXZ04554.1"/>
    <property type="molecule type" value="Genomic_DNA"/>
</dbReference>
<gene>
    <name evidence="1" type="ORF">LU297_08205</name>
</gene>
<dbReference type="Proteomes" id="UP001063782">
    <property type="component" value="Chromosome"/>
</dbReference>
<evidence type="ECO:0000313" key="1">
    <source>
        <dbReference type="EMBL" id="UXZ04554.1"/>
    </source>
</evidence>
<name>A0ABY6F382_9GAMM</name>
<protein>
    <submittedName>
        <fullName evidence="1">Type II toxin-antitoxin system RelE/ParE family toxin</fullName>
    </submittedName>
</protein>
<sequence>MWNVIYSPNFSSWLQSLDDDEQDSVYHGIDLLEQLGPHLGRPNADTIKGSQLSNLKELRIQHDGKPYRAFYVFDPIRQAVMLCGGDKTGDKRFYKKMIPLAESIYADYLQENDL</sequence>
<accession>A0ABY6F382</accession>
<evidence type="ECO:0000313" key="2">
    <source>
        <dbReference type="Proteomes" id="UP001063782"/>
    </source>
</evidence>
<dbReference type="Pfam" id="PF05973">
    <property type="entry name" value="Gp49"/>
    <property type="match status" value="1"/>
</dbReference>
<dbReference type="InterPro" id="IPR009241">
    <property type="entry name" value="HigB-like"/>
</dbReference>
<proteinExistence type="predicted"/>
<reference evidence="1" key="1">
    <citation type="submission" date="2021-12" db="EMBL/GenBank/DDBJ databases">
        <title>taxonomy of Moraxella sp. ZY201224.</title>
        <authorList>
            <person name="Li F."/>
        </authorList>
    </citation>
    <scope>NUCLEOTIDE SEQUENCE</scope>
    <source>
        <strain evidence="1">ZY201224</strain>
    </source>
</reference>